<keyword evidence="1" id="KW-0732">Signal</keyword>
<evidence type="ECO:0000313" key="3">
    <source>
        <dbReference type="EMBL" id="PZG19066.1"/>
    </source>
</evidence>
<dbReference type="Pfam" id="PF00754">
    <property type="entry name" value="F5_F8_type_C"/>
    <property type="match status" value="2"/>
</dbReference>
<dbReference type="Pfam" id="PF07532">
    <property type="entry name" value="Big_4"/>
    <property type="match status" value="1"/>
</dbReference>
<evidence type="ECO:0000259" key="2">
    <source>
        <dbReference type="PROSITE" id="PS50022"/>
    </source>
</evidence>
<reference evidence="3 4" key="1">
    <citation type="submission" date="2018-01" db="EMBL/GenBank/DDBJ databases">
        <title>Draft genome sequence of Jishengella sp. NA12.</title>
        <authorList>
            <person name="Sahin N."/>
            <person name="Ay H."/>
            <person name="Saygin H."/>
        </authorList>
    </citation>
    <scope>NUCLEOTIDE SEQUENCE [LARGE SCALE GENOMIC DNA]</scope>
    <source>
        <strain evidence="3 4">NA12</strain>
    </source>
</reference>
<organism evidence="3 4">
    <name type="scientific">Micromonospora craterilacus</name>
    <dbReference type="NCBI Taxonomy" id="1655439"/>
    <lineage>
        <taxon>Bacteria</taxon>
        <taxon>Bacillati</taxon>
        <taxon>Actinomycetota</taxon>
        <taxon>Actinomycetes</taxon>
        <taxon>Micromonosporales</taxon>
        <taxon>Micromonosporaceae</taxon>
        <taxon>Micromonospora</taxon>
    </lineage>
</organism>
<dbReference type="Gene3D" id="2.160.20.10">
    <property type="entry name" value="Single-stranded right-handed beta-helix, Pectin lyase-like"/>
    <property type="match status" value="1"/>
</dbReference>
<feature type="domain" description="F5/8 type C" evidence="2">
    <location>
        <begin position="45"/>
        <end position="203"/>
    </location>
</feature>
<dbReference type="InterPro" id="IPR011050">
    <property type="entry name" value="Pectin_lyase_fold/virulence"/>
</dbReference>
<protein>
    <recommendedName>
        <fullName evidence="2">F5/8 type C domain-containing protein</fullName>
    </recommendedName>
</protein>
<dbReference type="EMBL" id="POTY01000062">
    <property type="protein sequence ID" value="PZG19066.1"/>
    <property type="molecule type" value="Genomic_DNA"/>
</dbReference>
<sequence>MEEQFMKILGRRTLTGGVLALVCSLLSTLAPGNGFAAVDPAPPYTVPVDLALGSAVENVKVSSIRGGSAPEAVFRAGTSQYWDVDRSQSTASSMAAGKNRFWVAVDLGDEKAFSQFVVAFQTNFTELKERVSEYRVEYTSDADKWNELSTTAREGAAGLADYRPPRDWTIAVEQDTADLVDGNGNKTMVHTMAAPVTARYVMLTGEMKLNANFIRIFNFMVLTRVAAEPPPDPNHPTENVVDIIPDHAGMSLTIGRPALVEQGGPMPRFKVVARKRITIGGVIRNPRGDIVHTVPQRNLDEGAQLVVAPSVTADSGGTYVAEFEIGDGDKRYFDTYYFTAVAGANAYGDHNPYPAVQVGSDGRLVYTPDHKGNRVVDYSNVGFKGGGVAIPNVPVKIILEPVGGDVDDYQRLQQAIDTLSQLKPDTDGFRGALLLKAGTYRTSRTLEVGASGIVIKGEGPGTVDQGAPPITPDTWYDYAQSEEVEPAVTKLVATWRSTTYDKNTPLINVAGSSTADAGASTAVVDQYVPAGSHAIRLANTDGLRPGDTVVVNKAVNRAWVHDLYMDVITDYPGGLSANQWSDDLSYWDNLDQERTVKAVDQARSTITLEGPLVDALDMKYGTATVRKLTPTGRIQGVGVENLQLISRFDKSVTGTSTAFGSTYKQYEDELHAQVGVRFSHAENVWVRNYTTYHIDVGVSINSGVRWLTVQDANVVEFVSKATAGERRYGISISGGTGVLVQRAFARYARHAYVLQARVTGPYVFHDSTALYNMDASEPHLRWSAGGLFDNMNARIYVQNRWSNGTAHGWAGVNYTLWNNHGPYMISQPPLAANYLFGQSAESPRVPFIMENVDPGYVPNFPAYEYVNGTAVTPDSLFLHQLADRLGAGAVRNISSTTVPDYIDESDTVDTRIPKLAGIYLDGEPLSGFDPDVTRYTIPVPLDNEAPALTAIGEEGSSVSVAEPDDHYAQPYVITVDAGTDINGRYTVAYDMVPKHQRVTASHGSGTVVNLLDGNKDTVWDVSSSTGASARFYLGDSLRMVDRVSIGFAKNTQSRRQYYFDIDVSVDGVTWHRVLNPTWQLDNLGHGHLMSHQVLPGAETSLEDVEEFRFEAPVEARLVRITGYGSRDGTGTGTSTSNRYFSVDIGGAELDDAITVLPVDVETFAGRAPVLPTEVTVRNRDGSNATVAVEWDGVDPGRLEHPGRLTVGGRVDGVSLRALARITVTAPPSTTAIRELIAEYRSSGDLGGPLTMQLGNALDSAEHHAGKDSFDTAARHMGVFLGHLGNPPMQRHVSETARSTLTSKAEELIGFWSSRR</sequence>
<dbReference type="SUPFAM" id="SSF51126">
    <property type="entry name" value="Pectin lyase-like"/>
    <property type="match status" value="1"/>
</dbReference>
<proteinExistence type="predicted"/>
<dbReference type="Pfam" id="PF22888">
    <property type="entry name" value="FIMAH"/>
    <property type="match status" value="1"/>
</dbReference>
<dbReference type="InterPro" id="IPR011081">
    <property type="entry name" value="Big_4"/>
</dbReference>
<gene>
    <name evidence="3" type="ORF">C1I95_12375</name>
</gene>
<dbReference type="Gene3D" id="2.60.120.260">
    <property type="entry name" value="Galactose-binding domain-like"/>
    <property type="match status" value="2"/>
</dbReference>
<evidence type="ECO:0000256" key="1">
    <source>
        <dbReference type="SAM" id="SignalP"/>
    </source>
</evidence>
<feature type="chain" id="PRO_5015921535" description="F5/8 type C domain-containing protein" evidence="1">
    <location>
        <begin position="37"/>
        <end position="1315"/>
    </location>
</feature>
<dbReference type="InterPro" id="IPR008979">
    <property type="entry name" value="Galactose-bd-like_sf"/>
</dbReference>
<feature type="domain" description="F5/8 type C" evidence="2">
    <location>
        <begin position="974"/>
        <end position="1120"/>
    </location>
</feature>
<dbReference type="SUPFAM" id="SSF49785">
    <property type="entry name" value="Galactose-binding domain-like"/>
    <property type="match status" value="2"/>
</dbReference>
<dbReference type="InterPro" id="IPR012334">
    <property type="entry name" value="Pectin_lyas_fold"/>
</dbReference>
<name>A0A2W2E462_9ACTN</name>
<dbReference type="PROSITE" id="PS50022">
    <property type="entry name" value="FA58C_3"/>
    <property type="match status" value="2"/>
</dbReference>
<dbReference type="InterPro" id="IPR000421">
    <property type="entry name" value="FA58C"/>
</dbReference>
<comment type="caution">
    <text evidence="3">The sequence shown here is derived from an EMBL/GenBank/DDBJ whole genome shotgun (WGS) entry which is preliminary data.</text>
</comment>
<accession>A0A2W2E462</accession>
<keyword evidence="4" id="KW-1185">Reference proteome</keyword>
<dbReference type="InterPro" id="IPR054470">
    <property type="entry name" value="FIMAH_dom"/>
</dbReference>
<dbReference type="Proteomes" id="UP000248924">
    <property type="component" value="Unassembled WGS sequence"/>
</dbReference>
<feature type="signal peptide" evidence="1">
    <location>
        <begin position="1"/>
        <end position="36"/>
    </location>
</feature>
<evidence type="ECO:0000313" key="4">
    <source>
        <dbReference type="Proteomes" id="UP000248924"/>
    </source>
</evidence>